<proteinExistence type="predicted"/>
<organism evidence="3 4">
    <name type="scientific">Curtobacterium oceanosedimentum</name>
    <dbReference type="NCBI Taxonomy" id="465820"/>
    <lineage>
        <taxon>Bacteria</taxon>
        <taxon>Bacillati</taxon>
        <taxon>Actinomycetota</taxon>
        <taxon>Actinomycetes</taxon>
        <taxon>Micrococcales</taxon>
        <taxon>Microbacteriaceae</taxon>
        <taxon>Curtobacterium</taxon>
    </lineage>
</organism>
<evidence type="ECO:0000256" key="1">
    <source>
        <dbReference type="ARBA" id="ARBA00022801"/>
    </source>
</evidence>
<comment type="caution">
    <text evidence="3">The sequence shown here is derived from an EMBL/GenBank/DDBJ whole genome shotgun (WGS) entry which is preliminary data.</text>
</comment>
<dbReference type="EMBL" id="LDRB01000001">
    <property type="protein sequence ID" value="KTR43431.1"/>
    <property type="molecule type" value="Genomic_DNA"/>
</dbReference>
<evidence type="ECO:0000313" key="3">
    <source>
        <dbReference type="EMBL" id="KTR43431.1"/>
    </source>
</evidence>
<reference evidence="3 4" key="1">
    <citation type="journal article" date="2016" name="Front. Microbiol.">
        <title>Genomic Resource of Rice Seed Associated Bacteria.</title>
        <authorList>
            <person name="Midha S."/>
            <person name="Bansal K."/>
            <person name="Sharma S."/>
            <person name="Kumar N."/>
            <person name="Patil P.P."/>
            <person name="Chaudhry V."/>
            <person name="Patil P.B."/>
        </authorList>
    </citation>
    <scope>NUCLEOTIDE SEQUENCE [LARGE SCALE GENOMIC DNA]</scope>
    <source>
        <strain evidence="3 4">NS263</strain>
    </source>
</reference>
<dbReference type="RefSeq" id="WP_058727259.1">
    <property type="nucleotide sequence ID" value="NZ_LDRB01000001.1"/>
</dbReference>
<dbReference type="Gene3D" id="3.40.50.850">
    <property type="entry name" value="Isochorismatase-like"/>
    <property type="match status" value="1"/>
</dbReference>
<sequence>MSVVVPTDAWLVAIDLQRVFTGDSPWSTPRYDEAAAGTARLLPHFAGRTVFTRFVAPERPQGAWVPYYREWSFALVPDTDPLYDLTAPFAAAVTDHGTPVVTEPTFGKWGTSLQGVVGDRPHLVLTGVSTDCCVVSTALAAADAGASVTVVADACAGASDEDHRRALALMRLYAPLITVVERGTDLVTGQV</sequence>
<dbReference type="Pfam" id="PF00857">
    <property type="entry name" value="Isochorismatase"/>
    <property type="match status" value="1"/>
</dbReference>
<dbReference type="PANTHER" id="PTHR43540">
    <property type="entry name" value="PEROXYUREIDOACRYLATE/UREIDOACRYLATE AMIDOHYDROLASE-RELATED"/>
    <property type="match status" value="1"/>
</dbReference>
<gene>
    <name evidence="3" type="ORF">NS263_00045</name>
</gene>
<dbReference type="InterPro" id="IPR000868">
    <property type="entry name" value="Isochorismatase-like_dom"/>
</dbReference>
<feature type="domain" description="Isochorismatase-like" evidence="2">
    <location>
        <begin position="10"/>
        <end position="179"/>
    </location>
</feature>
<dbReference type="SUPFAM" id="SSF52499">
    <property type="entry name" value="Isochorismatase-like hydrolases"/>
    <property type="match status" value="1"/>
</dbReference>
<evidence type="ECO:0000259" key="2">
    <source>
        <dbReference type="Pfam" id="PF00857"/>
    </source>
</evidence>
<dbReference type="Proteomes" id="UP000078335">
    <property type="component" value="Unassembled WGS sequence"/>
</dbReference>
<name>A0ABR5SAP2_9MICO</name>
<dbReference type="GO" id="GO:0016787">
    <property type="term" value="F:hydrolase activity"/>
    <property type="evidence" value="ECO:0007669"/>
    <property type="project" value="UniProtKB-KW"/>
</dbReference>
<dbReference type="InterPro" id="IPR036380">
    <property type="entry name" value="Isochorismatase-like_sf"/>
</dbReference>
<evidence type="ECO:0000313" key="4">
    <source>
        <dbReference type="Proteomes" id="UP000078335"/>
    </source>
</evidence>
<accession>A0ABR5SAP2</accession>
<keyword evidence="1 3" id="KW-0378">Hydrolase</keyword>
<dbReference type="PANTHER" id="PTHR43540:SF6">
    <property type="entry name" value="ISOCHORISMATASE-LIKE DOMAIN-CONTAINING PROTEIN"/>
    <property type="match status" value="1"/>
</dbReference>
<dbReference type="InterPro" id="IPR050272">
    <property type="entry name" value="Isochorismatase-like_hydrls"/>
</dbReference>
<protein>
    <submittedName>
        <fullName evidence="3">Hydrolase</fullName>
    </submittedName>
</protein>
<keyword evidence="4" id="KW-1185">Reference proteome</keyword>